<dbReference type="Proteomes" id="UP000676325">
    <property type="component" value="Unassembled WGS sequence"/>
</dbReference>
<dbReference type="SUPFAM" id="SSF56281">
    <property type="entry name" value="Metallo-hydrolase/oxidoreductase"/>
    <property type="match status" value="1"/>
</dbReference>
<name>A0A941ELF5_9ACTN</name>
<evidence type="ECO:0000313" key="2">
    <source>
        <dbReference type="EMBL" id="MBR7831234.1"/>
    </source>
</evidence>
<dbReference type="EMBL" id="JAGSOH010000200">
    <property type="protein sequence ID" value="MBR7831234.1"/>
    <property type="molecule type" value="Genomic_DNA"/>
</dbReference>
<dbReference type="PANTHER" id="PTHR42951">
    <property type="entry name" value="METALLO-BETA-LACTAMASE DOMAIN-CONTAINING"/>
    <property type="match status" value="1"/>
</dbReference>
<dbReference type="PANTHER" id="PTHR42951:SF4">
    <property type="entry name" value="ACYL-COENZYME A THIOESTERASE MBLAC2"/>
    <property type="match status" value="1"/>
</dbReference>
<dbReference type="RefSeq" id="WP_212522349.1">
    <property type="nucleotide sequence ID" value="NZ_JAGSOH010000200.1"/>
</dbReference>
<evidence type="ECO:0000313" key="3">
    <source>
        <dbReference type="Proteomes" id="UP000676325"/>
    </source>
</evidence>
<dbReference type="AlphaFoldDB" id="A0A941ELF5"/>
<reference evidence="2" key="1">
    <citation type="submission" date="2021-04" db="EMBL/GenBank/DDBJ databases">
        <title>Genome based classification of Actinospica acidithermotolerans sp. nov., an actinobacterium isolated from an Indonesian hot spring.</title>
        <authorList>
            <person name="Kusuma A.B."/>
            <person name="Putra K.E."/>
            <person name="Nafisah S."/>
            <person name="Loh J."/>
            <person name="Nouioui I."/>
            <person name="Goodfellow M."/>
        </authorList>
    </citation>
    <scope>NUCLEOTIDE SEQUENCE</scope>
    <source>
        <strain evidence="2">MGRD01-02</strain>
    </source>
</reference>
<feature type="domain" description="Metallo-beta-lactamase" evidence="1">
    <location>
        <begin position="36"/>
        <end position="221"/>
    </location>
</feature>
<organism evidence="2 3">
    <name type="scientific">Actinospica acidithermotolerans</name>
    <dbReference type="NCBI Taxonomy" id="2828514"/>
    <lineage>
        <taxon>Bacteria</taxon>
        <taxon>Bacillati</taxon>
        <taxon>Actinomycetota</taxon>
        <taxon>Actinomycetes</taxon>
        <taxon>Catenulisporales</taxon>
        <taxon>Actinospicaceae</taxon>
        <taxon>Actinospica</taxon>
    </lineage>
</organism>
<dbReference type="InterPro" id="IPR050855">
    <property type="entry name" value="NDM-1-like"/>
</dbReference>
<dbReference type="Gene3D" id="3.60.15.10">
    <property type="entry name" value="Ribonuclease Z/Hydroxyacylglutathione hydrolase-like"/>
    <property type="match status" value="1"/>
</dbReference>
<dbReference type="InterPro" id="IPR036866">
    <property type="entry name" value="RibonucZ/Hydroxyglut_hydro"/>
</dbReference>
<gene>
    <name evidence="2" type="ORF">KDK95_33320</name>
</gene>
<proteinExistence type="predicted"/>
<keyword evidence="3" id="KW-1185">Reference proteome</keyword>
<evidence type="ECO:0000259" key="1">
    <source>
        <dbReference type="SMART" id="SM00849"/>
    </source>
</evidence>
<sequence>MESVADDHRVGPESARLSEPLPGVYAWVQPDGSWWVNNAGAVVGDGSVLVIDTCATAERTQRFLGALDAAVGGAPVRMAVNTHQHGDHTYGNSLLPATTVLFGHTLMREGLRVDPIIDGCPPAWEPVPDWGAVQRRLPDVAVESRQTLYVGQRRVELLHPGGPAHTTGDLVAWLPEEAVLFSGDLVFAGITPLVFMGSVTGALQAVDWLESLEPGIIVPGHGPVLSGADIARILEEHRRYYRFVLDVAEQGIAKGLSPLEAAKEVSLGEFAAWPDPERIVLNLHREYADRAGRELDLAAALGDAVTWLGGLMRTSV</sequence>
<dbReference type="CDD" id="cd16282">
    <property type="entry name" value="metallo-hydrolase-like_MBL-fold"/>
    <property type="match status" value="1"/>
</dbReference>
<dbReference type="Pfam" id="PF00753">
    <property type="entry name" value="Lactamase_B"/>
    <property type="match status" value="1"/>
</dbReference>
<dbReference type="SMART" id="SM00849">
    <property type="entry name" value="Lactamase_B"/>
    <property type="match status" value="1"/>
</dbReference>
<accession>A0A941ELF5</accession>
<protein>
    <submittedName>
        <fullName evidence="2">MBL fold metallo-hydrolase</fullName>
    </submittedName>
</protein>
<comment type="caution">
    <text evidence="2">The sequence shown here is derived from an EMBL/GenBank/DDBJ whole genome shotgun (WGS) entry which is preliminary data.</text>
</comment>
<dbReference type="InterPro" id="IPR001279">
    <property type="entry name" value="Metallo-B-lactamas"/>
</dbReference>